<protein>
    <submittedName>
        <fullName evidence="4">Heterokaryon incompatibility protein-domain-containing protein</fullName>
    </submittedName>
</protein>
<feature type="transmembrane region" description="Helical" evidence="2">
    <location>
        <begin position="256"/>
        <end position="280"/>
    </location>
</feature>
<dbReference type="InterPro" id="IPR010730">
    <property type="entry name" value="HET"/>
</dbReference>
<evidence type="ECO:0000256" key="1">
    <source>
        <dbReference type="SAM" id="MobiDB-lite"/>
    </source>
</evidence>
<dbReference type="InterPro" id="IPR052895">
    <property type="entry name" value="HetReg/Transcr_Mod"/>
</dbReference>
<evidence type="ECO:0000313" key="4">
    <source>
        <dbReference type="EMBL" id="KAK4155723.1"/>
    </source>
</evidence>
<feature type="compositionally biased region" description="Polar residues" evidence="1">
    <location>
        <begin position="359"/>
        <end position="372"/>
    </location>
</feature>
<evidence type="ECO:0000259" key="3">
    <source>
        <dbReference type="Pfam" id="PF06985"/>
    </source>
</evidence>
<gene>
    <name evidence="4" type="ORF">C8A00DRAFT_31381</name>
</gene>
<feature type="region of interest" description="Disordered" evidence="1">
    <location>
        <begin position="359"/>
        <end position="382"/>
    </location>
</feature>
<dbReference type="EMBL" id="MU856881">
    <property type="protein sequence ID" value="KAK4155723.1"/>
    <property type="molecule type" value="Genomic_DNA"/>
</dbReference>
<name>A0AAN6ZZA8_9PEZI</name>
<keyword evidence="2" id="KW-1133">Transmembrane helix</keyword>
<feature type="transmembrane region" description="Helical" evidence="2">
    <location>
        <begin position="90"/>
        <end position="110"/>
    </location>
</feature>
<dbReference type="Pfam" id="PF26639">
    <property type="entry name" value="Het-6_barrel"/>
    <property type="match status" value="1"/>
</dbReference>
<sequence>MDRRAEGRGGPAGSVAYTLGAGLALGLGRVFISNLMQQLIGNIPAVVKQEFMIHSLLWTVLTAHLPKNGTLDWELLALGPKGGVPPPSPLLWTFGYNRLLVFAVLSVLCMMRRLYLGPRAVIAHSGDDTYGQPGWRNGLAWALLYHYPRLLLPRWGQWVCHVLLYPNSAPIPTSAAGLECVLISVLGSLLALPPTLSYATYRFADAVIHPLRRRWAADGRQESGFEGGQVSLVWFLRWYVLLLVPEQHFPRFCAGFALWTFWGGLLVVAFGWLALALPSWNARFAPESRCAHPPSEPAPWFCYAPLADVSMIRLLKVRPSLREDAPLICELLQVPLDGERPTYASISYRWDEGTTQAAAAHAGSNTKSSSLPPSIGASPASRPSPSEIINVNGFRFAVYPNVLAILRDVRSIALPRYFWIDSICINQDNVDEKEEQVALMRQIYEGSQNVIIHLGGPPSLSYLEQLRDIPASLWGLITRKPHKDNGNVDLLISKLRDARVLQDFSAEDAPGELLSFGTADDWDLLEALLENEWFVRAWIVQEVTVARRLRLRRRGMEMHWGDFVRACAVLSRSGMRAFVQYRRLKSGRLLSPSDTASGSTSAKLAAVENTLILDNLRQWYAAGRLLPLLDTLILCMPFRATWEVDKIYALLGVIDPEDRGRLGLRPDYVSDKTAVFQALACRLLRTAEPQDQFRLLRFAGVGQPRNMDDLPSWVPDWTAGLPALSLEHRNASADYAASTQPAQRLRLVHHDVADSSTPTRTPKDSNGRELPTCLAVDGYIVDRIVELYDISQTPSSEDSTHFPVRDALAGVLAHDPDRSTYGSTNQSITEAFWRTVVADRGRASRPATPDDLGVWSLYYSVYDVARAGRGASPEERAAALPFVADASPEARPAALPFLADAKHDDETWALRLNDAALWFAHADAEDLRFAHLLATDLSRRWPEQSSSSSSLSPGAAASVLNRPFDFTHTTEPRVSAGRQLCITARGAYFGLVPRLTAVGDVVVLFDGAKTPHVVRPSPTVAEDDGSPGVQCRLVGECFLHEGMDGQLERDLGPGAVKRTFVME</sequence>
<keyword evidence="2" id="KW-0472">Membrane</keyword>
<reference evidence="4" key="2">
    <citation type="submission" date="2023-05" db="EMBL/GenBank/DDBJ databases">
        <authorList>
            <consortium name="Lawrence Berkeley National Laboratory"/>
            <person name="Steindorff A."/>
            <person name="Hensen N."/>
            <person name="Bonometti L."/>
            <person name="Westerberg I."/>
            <person name="Brannstrom I.O."/>
            <person name="Guillou S."/>
            <person name="Cros-Aarteil S."/>
            <person name="Calhoun S."/>
            <person name="Haridas S."/>
            <person name="Kuo A."/>
            <person name="Mondo S."/>
            <person name="Pangilinan J."/>
            <person name="Riley R."/>
            <person name="Labutti K."/>
            <person name="Andreopoulos B."/>
            <person name="Lipzen A."/>
            <person name="Chen C."/>
            <person name="Yanf M."/>
            <person name="Daum C."/>
            <person name="Ng V."/>
            <person name="Clum A."/>
            <person name="Ohm R."/>
            <person name="Martin F."/>
            <person name="Silar P."/>
            <person name="Natvig D."/>
            <person name="Lalanne C."/>
            <person name="Gautier V."/>
            <person name="Ament-Velasquez S.L."/>
            <person name="Kruys A."/>
            <person name="Hutchinson M.I."/>
            <person name="Powell A.J."/>
            <person name="Barry K."/>
            <person name="Miller A.N."/>
            <person name="Grigoriev I.V."/>
            <person name="Debuchy R."/>
            <person name="Gladieux P."/>
            <person name="Thoren M.H."/>
            <person name="Johannesson H."/>
        </authorList>
    </citation>
    <scope>NUCLEOTIDE SEQUENCE</scope>
    <source>
        <strain evidence="4">CBS 538.74</strain>
    </source>
</reference>
<feature type="domain" description="Heterokaryon incompatibility" evidence="3">
    <location>
        <begin position="343"/>
        <end position="542"/>
    </location>
</feature>
<dbReference type="PANTHER" id="PTHR24148">
    <property type="entry name" value="ANKYRIN REPEAT DOMAIN-CONTAINING PROTEIN 39 HOMOLOG-RELATED"/>
    <property type="match status" value="1"/>
</dbReference>
<dbReference type="AlphaFoldDB" id="A0AAN6ZZA8"/>
<feature type="transmembrane region" description="Helical" evidence="2">
    <location>
        <begin position="12"/>
        <end position="32"/>
    </location>
</feature>
<keyword evidence="2" id="KW-0812">Transmembrane</keyword>
<reference evidence="4" key="1">
    <citation type="journal article" date="2023" name="Mol. Phylogenet. Evol.">
        <title>Genome-scale phylogeny and comparative genomics of the fungal order Sordariales.</title>
        <authorList>
            <person name="Hensen N."/>
            <person name="Bonometti L."/>
            <person name="Westerberg I."/>
            <person name="Brannstrom I.O."/>
            <person name="Guillou S."/>
            <person name="Cros-Aarteil S."/>
            <person name="Calhoun S."/>
            <person name="Haridas S."/>
            <person name="Kuo A."/>
            <person name="Mondo S."/>
            <person name="Pangilinan J."/>
            <person name="Riley R."/>
            <person name="LaButti K."/>
            <person name="Andreopoulos B."/>
            <person name="Lipzen A."/>
            <person name="Chen C."/>
            <person name="Yan M."/>
            <person name="Daum C."/>
            <person name="Ng V."/>
            <person name="Clum A."/>
            <person name="Steindorff A."/>
            <person name="Ohm R.A."/>
            <person name="Martin F."/>
            <person name="Silar P."/>
            <person name="Natvig D.O."/>
            <person name="Lalanne C."/>
            <person name="Gautier V."/>
            <person name="Ament-Velasquez S.L."/>
            <person name="Kruys A."/>
            <person name="Hutchinson M.I."/>
            <person name="Powell A.J."/>
            <person name="Barry K."/>
            <person name="Miller A.N."/>
            <person name="Grigoriev I.V."/>
            <person name="Debuchy R."/>
            <person name="Gladieux P."/>
            <person name="Hiltunen Thoren M."/>
            <person name="Johannesson H."/>
        </authorList>
    </citation>
    <scope>NUCLEOTIDE SEQUENCE</scope>
    <source>
        <strain evidence="4">CBS 538.74</strain>
    </source>
</reference>
<dbReference type="PANTHER" id="PTHR24148:SF73">
    <property type="entry name" value="HET DOMAIN PROTEIN (AFU_ORTHOLOGUE AFUA_8G01020)"/>
    <property type="match status" value="1"/>
</dbReference>
<organism evidence="4 5">
    <name type="scientific">Chaetomidium leptoderma</name>
    <dbReference type="NCBI Taxonomy" id="669021"/>
    <lineage>
        <taxon>Eukaryota</taxon>
        <taxon>Fungi</taxon>
        <taxon>Dikarya</taxon>
        <taxon>Ascomycota</taxon>
        <taxon>Pezizomycotina</taxon>
        <taxon>Sordariomycetes</taxon>
        <taxon>Sordariomycetidae</taxon>
        <taxon>Sordariales</taxon>
        <taxon>Chaetomiaceae</taxon>
        <taxon>Chaetomidium</taxon>
    </lineage>
</organism>
<proteinExistence type="predicted"/>
<keyword evidence="5" id="KW-1185">Reference proteome</keyword>
<comment type="caution">
    <text evidence="4">The sequence shown here is derived from an EMBL/GenBank/DDBJ whole genome shotgun (WGS) entry which is preliminary data.</text>
</comment>
<dbReference type="Proteomes" id="UP001302745">
    <property type="component" value="Unassembled WGS sequence"/>
</dbReference>
<dbReference type="Pfam" id="PF06985">
    <property type="entry name" value="HET"/>
    <property type="match status" value="1"/>
</dbReference>
<evidence type="ECO:0000313" key="5">
    <source>
        <dbReference type="Proteomes" id="UP001302745"/>
    </source>
</evidence>
<evidence type="ECO:0000256" key="2">
    <source>
        <dbReference type="SAM" id="Phobius"/>
    </source>
</evidence>
<accession>A0AAN6ZZA8</accession>